<dbReference type="InterPro" id="IPR042201">
    <property type="entry name" value="FH2_Formin_sf"/>
</dbReference>
<reference evidence="7" key="1">
    <citation type="submission" date="2017-02" db="UniProtKB">
        <authorList>
            <consortium name="WormBaseParasite"/>
        </authorList>
    </citation>
    <scope>IDENTIFICATION</scope>
</reference>
<keyword evidence="6" id="KW-1185">Reference proteome</keyword>
<comment type="similarity">
    <text evidence="1">Belongs to the formin homology family.</text>
</comment>
<dbReference type="STRING" id="51028.A0A0N4V3Q7"/>
<name>A0A0N4V3Q7_ENTVE</name>
<evidence type="ECO:0000313" key="6">
    <source>
        <dbReference type="Proteomes" id="UP000274131"/>
    </source>
</evidence>
<dbReference type="WBParaSite" id="EVEC_0000470201-mRNA-1">
    <property type="protein sequence ID" value="EVEC_0000470201-mRNA-1"/>
    <property type="gene ID" value="EVEC_0000470201"/>
</dbReference>
<evidence type="ECO:0000313" key="7">
    <source>
        <dbReference type="WBParaSite" id="EVEC_0000470201-mRNA-1"/>
    </source>
</evidence>
<feature type="domain" description="FH2" evidence="4">
    <location>
        <begin position="364"/>
        <end position="736"/>
    </location>
</feature>
<dbReference type="GO" id="GO:0030866">
    <property type="term" value="P:cortical actin cytoskeleton organization"/>
    <property type="evidence" value="ECO:0007669"/>
    <property type="project" value="TreeGrafter"/>
</dbReference>
<feature type="region of interest" description="Disordered" evidence="3">
    <location>
        <begin position="197"/>
        <end position="256"/>
    </location>
</feature>
<dbReference type="EMBL" id="UXUI01007849">
    <property type="protein sequence ID" value="VDD89659.1"/>
    <property type="molecule type" value="Genomic_DNA"/>
</dbReference>
<evidence type="ECO:0000256" key="1">
    <source>
        <dbReference type="ARBA" id="ARBA00023449"/>
    </source>
</evidence>
<keyword evidence="2" id="KW-0175">Coiled coil</keyword>
<accession>A0A0N4V3Q7</accession>
<dbReference type="GO" id="GO:0005829">
    <property type="term" value="C:cytosol"/>
    <property type="evidence" value="ECO:0007669"/>
    <property type="project" value="TreeGrafter"/>
</dbReference>
<feature type="coiled-coil region" evidence="2">
    <location>
        <begin position="527"/>
        <end position="554"/>
    </location>
</feature>
<dbReference type="PROSITE" id="PS51444">
    <property type="entry name" value="FH2"/>
    <property type="match status" value="1"/>
</dbReference>
<dbReference type="Pfam" id="PF02181">
    <property type="entry name" value="FH2"/>
    <property type="match status" value="1"/>
</dbReference>
<feature type="compositionally biased region" description="Low complexity" evidence="3">
    <location>
        <begin position="207"/>
        <end position="238"/>
    </location>
</feature>
<evidence type="ECO:0000259" key="4">
    <source>
        <dbReference type="PROSITE" id="PS51444"/>
    </source>
</evidence>
<gene>
    <name evidence="5" type="ORF">EVEC_LOCUS4410</name>
</gene>
<dbReference type="OrthoDB" id="1668162at2759"/>
<dbReference type="AlphaFoldDB" id="A0A0N4V3Q7"/>
<dbReference type="SMART" id="SM00498">
    <property type="entry name" value="FH2"/>
    <property type="match status" value="1"/>
</dbReference>
<dbReference type="GO" id="GO:0016477">
    <property type="term" value="P:cell migration"/>
    <property type="evidence" value="ECO:0007669"/>
    <property type="project" value="TreeGrafter"/>
</dbReference>
<dbReference type="Proteomes" id="UP000274131">
    <property type="component" value="Unassembled WGS sequence"/>
</dbReference>
<feature type="region of interest" description="Disordered" evidence="3">
    <location>
        <begin position="319"/>
        <end position="358"/>
    </location>
</feature>
<reference evidence="5 6" key="2">
    <citation type="submission" date="2018-10" db="EMBL/GenBank/DDBJ databases">
        <authorList>
            <consortium name="Pathogen Informatics"/>
        </authorList>
    </citation>
    <scope>NUCLEOTIDE SEQUENCE [LARGE SCALE GENOMIC DNA]</scope>
</reference>
<evidence type="ECO:0000313" key="5">
    <source>
        <dbReference type="EMBL" id="VDD89659.1"/>
    </source>
</evidence>
<dbReference type="SUPFAM" id="SSF101447">
    <property type="entry name" value="Formin homology 2 domain (FH2 domain)"/>
    <property type="match status" value="1"/>
</dbReference>
<sequence length="736" mass="80746">MLANGGTMAATASGAGVSSVLNLRNGTADLAALLAASSSGTASADGNLPAASGSLNPLANMNDAAALIGLSQLFAAQHHQSLVQQFHAAAQQQQQNAQQQLIHDKKRSYPCTFQFCVLCQKNVHSSKLPCHIRQCHVAKPMFQCPACDFTSTYSKNNVKSHMVSLHGLAGDPISYMEQYAGQVEEYMKKCFPHVRGRGRPIHGGGRVSPSSPSSPQSVESNGSRRGSFGSNNSSNTTSQRQYTHSQRRMSAKQAAQQISLHEQLMAFAKASQAQNLGSENSATAAARAFQGFDPATLLSVSRPSATADIKTGVALKFEPSDTSLNNDMDTSVSSSANVVDEPVPSISTASSNNGSNGTFDVTSPVNECKSSPEIENIHRFRPGETLQPRWELDWEVLTDEQTAQTVFDTFNTQSILEKLDLTLFEPLLEDSTFLSEEKLQKIADVRQRIHLQTFEIMFAVHRLDLAVLSAENVDLVASIAPSAVDILRFKNYEMSNSTSTLGEDEQFILQLSKIERMEEKLRAMSHMSHFSSRINKLNEQINDLMAAAKLLQNSSEFHNIVQLLLTYGNFVSGDFNAQLVKGFRTSCLLELSMFKFPTMPETTLLNVVAETISKHFPELAKFGEQIPIIEKAAKANFMSIASTIRELETGHSRVLTEMQHGGTIQLVADFIETAEPLLCDIKDAYNTVKNKLTSTLHYFGEPIPYEEIELFQPEEFFSKIAGFCRSLQKALVDLHL</sequence>
<dbReference type="Gene3D" id="1.20.58.2220">
    <property type="entry name" value="Formin, FH2 domain"/>
    <property type="match status" value="1"/>
</dbReference>
<dbReference type="InterPro" id="IPR015425">
    <property type="entry name" value="FH2_Formin"/>
</dbReference>
<dbReference type="PANTHER" id="PTHR45857:SF8">
    <property type="entry name" value="FORMIN-HOMOLOGY AND ZINC FINGER DOMAINS PROTEIN 1"/>
    <property type="match status" value="1"/>
</dbReference>
<organism evidence="7">
    <name type="scientific">Enterobius vermicularis</name>
    <name type="common">Human pinworm</name>
    <dbReference type="NCBI Taxonomy" id="51028"/>
    <lineage>
        <taxon>Eukaryota</taxon>
        <taxon>Metazoa</taxon>
        <taxon>Ecdysozoa</taxon>
        <taxon>Nematoda</taxon>
        <taxon>Chromadorea</taxon>
        <taxon>Rhabditida</taxon>
        <taxon>Spirurina</taxon>
        <taxon>Oxyuridomorpha</taxon>
        <taxon>Oxyuroidea</taxon>
        <taxon>Oxyuridae</taxon>
        <taxon>Enterobius</taxon>
    </lineage>
</organism>
<protein>
    <submittedName>
        <fullName evidence="7">FH2 domain-containing protein</fullName>
    </submittedName>
</protein>
<dbReference type="GO" id="GO:0008360">
    <property type="term" value="P:regulation of cell shape"/>
    <property type="evidence" value="ECO:0007669"/>
    <property type="project" value="TreeGrafter"/>
</dbReference>
<evidence type="ECO:0000256" key="3">
    <source>
        <dbReference type="SAM" id="MobiDB-lite"/>
    </source>
</evidence>
<proteinExistence type="inferred from homology"/>
<dbReference type="PANTHER" id="PTHR45857">
    <property type="entry name" value="FORMIN-LIKE PROTEIN"/>
    <property type="match status" value="1"/>
</dbReference>
<evidence type="ECO:0000256" key="2">
    <source>
        <dbReference type="SAM" id="Coils"/>
    </source>
</evidence>
<dbReference type="InterPro" id="IPR043592">
    <property type="entry name" value="FMNL_animal"/>
</dbReference>
<feature type="compositionally biased region" description="Polar residues" evidence="3">
    <location>
        <begin position="320"/>
        <end position="337"/>
    </location>
</feature>
<dbReference type="GO" id="GO:0051015">
    <property type="term" value="F:actin filament binding"/>
    <property type="evidence" value="ECO:0007669"/>
    <property type="project" value="TreeGrafter"/>
</dbReference>